<dbReference type="EMBL" id="BMVC01000013">
    <property type="protein sequence ID" value="GHD07058.1"/>
    <property type="molecule type" value="Genomic_DNA"/>
</dbReference>
<evidence type="ECO:0000313" key="3">
    <source>
        <dbReference type="Proteomes" id="UP000638353"/>
    </source>
</evidence>
<accession>A0A918X348</accession>
<organism evidence="2 3">
    <name type="scientific">Streptomyces finlayi</name>
    <dbReference type="NCBI Taxonomy" id="67296"/>
    <lineage>
        <taxon>Bacteria</taxon>
        <taxon>Bacillati</taxon>
        <taxon>Actinomycetota</taxon>
        <taxon>Actinomycetes</taxon>
        <taxon>Kitasatosporales</taxon>
        <taxon>Streptomycetaceae</taxon>
        <taxon>Streptomyces</taxon>
    </lineage>
</organism>
<proteinExistence type="predicted"/>
<sequence>MSYDGSGRVAGQGVEAFFRDGRLTSVPRKPGRREELLAHLTRTLFEEDRDYTEREVNDAIRTVHEDCSALRRYLVEGGFLARPKDGSSYRRVPH</sequence>
<feature type="domain" description="DUF2087" evidence="1">
    <location>
        <begin position="22"/>
        <end position="91"/>
    </location>
</feature>
<reference evidence="2" key="2">
    <citation type="submission" date="2020-09" db="EMBL/GenBank/DDBJ databases">
        <authorList>
            <person name="Sun Q."/>
            <person name="Ohkuma M."/>
        </authorList>
    </citation>
    <scope>NUCLEOTIDE SEQUENCE</scope>
    <source>
        <strain evidence="2">JCM 4637</strain>
    </source>
</reference>
<dbReference type="AlphaFoldDB" id="A0A918X348"/>
<evidence type="ECO:0000259" key="1">
    <source>
        <dbReference type="Pfam" id="PF09860"/>
    </source>
</evidence>
<dbReference type="Proteomes" id="UP000638353">
    <property type="component" value="Unassembled WGS sequence"/>
</dbReference>
<dbReference type="InterPro" id="IPR018656">
    <property type="entry name" value="DUF2087"/>
</dbReference>
<name>A0A918X348_9ACTN</name>
<evidence type="ECO:0000313" key="2">
    <source>
        <dbReference type="EMBL" id="GHD07058.1"/>
    </source>
</evidence>
<reference evidence="2" key="1">
    <citation type="journal article" date="2014" name="Int. J. Syst. Evol. Microbiol.">
        <title>Complete genome sequence of Corynebacterium casei LMG S-19264T (=DSM 44701T), isolated from a smear-ripened cheese.</title>
        <authorList>
            <consortium name="US DOE Joint Genome Institute (JGI-PGF)"/>
            <person name="Walter F."/>
            <person name="Albersmeier A."/>
            <person name="Kalinowski J."/>
            <person name="Ruckert C."/>
        </authorList>
    </citation>
    <scope>NUCLEOTIDE SEQUENCE</scope>
    <source>
        <strain evidence="2">JCM 4637</strain>
    </source>
</reference>
<protein>
    <recommendedName>
        <fullName evidence="1">DUF2087 domain-containing protein</fullName>
    </recommendedName>
</protein>
<gene>
    <name evidence="2" type="ORF">GCM10010334_59220</name>
</gene>
<comment type="caution">
    <text evidence="2">The sequence shown here is derived from an EMBL/GenBank/DDBJ whole genome shotgun (WGS) entry which is preliminary data.</text>
</comment>
<dbReference type="Pfam" id="PF09860">
    <property type="entry name" value="DUF2087"/>
    <property type="match status" value="1"/>
</dbReference>